<reference evidence="2" key="1">
    <citation type="submission" date="2018-11" db="EMBL/GenBank/DDBJ databases">
        <authorList>
            <consortium name="Pathogen Informatics"/>
        </authorList>
    </citation>
    <scope>NUCLEOTIDE SEQUENCE</scope>
</reference>
<gene>
    <name evidence="2" type="ORF">PXEA_LOCUS4988</name>
</gene>
<evidence type="ECO:0000313" key="2">
    <source>
        <dbReference type="EMBL" id="VEL11548.1"/>
    </source>
</evidence>
<dbReference type="AlphaFoldDB" id="A0A3S5A491"/>
<evidence type="ECO:0000256" key="1">
    <source>
        <dbReference type="SAM" id="MobiDB-lite"/>
    </source>
</evidence>
<comment type="caution">
    <text evidence="2">The sequence shown here is derived from an EMBL/GenBank/DDBJ whole genome shotgun (WGS) entry which is preliminary data.</text>
</comment>
<feature type="region of interest" description="Disordered" evidence="1">
    <location>
        <begin position="73"/>
        <end position="128"/>
    </location>
</feature>
<sequence>MATLRMKQTRLYRYFSPHVPQARVSSGLSLTCNSAMSFQRKDKTQSTSPHRTQHHFEPASLARRFAISAVQHSFTSPRPNLHDAKATTDPGLRTRTHGPTTAQPKQKGARVDAFSSSRSHDHPMFHPLAHQPDSLSIHIRTFLLVCEAGWQPETGVARAEAGEDRRNAKAHSAQPTFEEHLHPESRTFSYSCFSPHMHTCTSFDLPIALYHFGTCLTWCPMALCRFHIFCLSDRYQRSGRANPFKLWTLEGVSTELPVTHRRPSTGDVGNPASRPHSIGRAFNTHSIPLVGLVDLSSAPMAKAPSHEPRLAFPYSL</sequence>
<dbReference type="Proteomes" id="UP000784294">
    <property type="component" value="Unassembled WGS sequence"/>
</dbReference>
<evidence type="ECO:0000313" key="3">
    <source>
        <dbReference type="Proteomes" id="UP000784294"/>
    </source>
</evidence>
<accession>A0A3S5A491</accession>
<proteinExistence type="predicted"/>
<dbReference type="EMBL" id="CAAALY010012119">
    <property type="protein sequence ID" value="VEL11548.1"/>
    <property type="molecule type" value="Genomic_DNA"/>
</dbReference>
<organism evidence="2 3">
    <name type="scientific">Protopolystoma xenopodis</name>
    <dbReference type="NCBI Taxonomy" id="117903"/>
    <lineage>
        <taxon>Eukaryota</taxon>
        <taxon>Metazoa</taxon>
        <taxon>Spiralia</taxon>
        <taxon>Lophotrochozoa</taxon>
        <taxon>Platyhelminthes</taxon>
        <taxon>Monogenea</taxon>
        <taxon>Polyopisthocotylea</taxon>
        <taxon>Polystomatidea</taxon>
        <taxon>Polystomatidae</taxon>
        <taxon>Protopolystoma</taxon>
    </lineage>
</organism>
<protein>
    <submittedName>
        <fullName evidence="2">Uncharacterized protein</fullName>
    </submittedName>
</protein>
<keyword evidence="3" id="KW-1185">Reference proteome</keyword>
<name>A0A3S5A491_9PLAT</name>